<organism evidence="3 4">
    <name type="scientific">Coniochaeta hoffmannii</name>
    <dbReference type="NCBI Taxonomy" id="91930"/>
    <lineage>
        <taxon>Eukaryota</taxon>
        <taxon>Fungi</taxon>
        <taxon>Dikarya</taxon>
        <taxon>Ascomycota</taxon>
        <taxon>Pezizomycotina</taxon>
        <taxon>Sordariomycetes</taxon>
        <taxon>Sordariomycetidae</taxon>
        <taxon>Coniochaetales</taxon>
        <taxon>Coniochaetaceae</taxon>
        <taxon>Coniochaeta</taxon>
    </lineage>
</organism>
<dbReference type="EMBL" id="JANBVN010000089">
    <property type="protein sequence ID" value="KAJ9145536.1"/>
    <property type="molecule type" value="Genomic_DNA"/>
</dbReference>
<comment type="caution">
    <text evidence="3">The sequence shown here is derived from an EMBL/GenBank/DDBJ whole genome shotgun (WGS) entry which is preliminary data.</text>
</comment>
<gene>
    <name evidence="3" type="ORF">NKR19_g6051</name>
</gene>
<dbReference type="InterPro" id="IPR039931">
    <property type="entry name" value="EEIG1/2-like"/>
</dbReference>
<accession>A0AA38RHA6</accession>
<feature type="region of interest" description="Disordered" evidence="1">
    <location>
        <begin position="144"/>
        <end position="173"/>
    </location>
</feature>
<keyword evidence="4" id="KW-1185">Reference proteome</keyword>
<dbReference type="Pfam" id="PF10358">
    <property type="entry name" value="NT-C2"/>
    <property type="match status" value="1"/>
</dbReference>
<evidence type="ECO:0000313" key="3">
    <source>
        <dbReference type="EMBL" id="KAJ9145536.1"/>
    </source>
</evidence>
<feature type="domain" description="C2 NT-type" evidence="2">
    <location>
        <begin position="3"/>
        <end position="165"/>
    </location>
</feature>
<dbReference type="AlphaFoldDB" id="A0AA38RHA6"/>
<feature type="compositionally biased region" description="Basic residues" evidence="1">
    <location>
        <begin position="418"/>
        <end position="431"/>
    </location>
</feature>
<dbReference type="PROSITE" id="PS51840">
    <property type="entry name" value="C2_NT"/>
    <property type="match status" value="1"/>
</dbReference>
<feature type="compositionally biased region" description="Basic residues" evidence="1">
    <location>
        <begin position="347"/>
        <end position="356"/>
    </location>
</feature>
<name>A0AA38RHA6_9PEZI</name>
<feature type="compositionally biased region" description="Basic and acidic residues" evidence="1">
    <location>
        <begin position="513"/>
        <end position="524"/>
    </location>
</feature>
<evidence type="ECO:0000259" key="2">
    <source>
        <dbReference type="PROSITE" id="PS51840"/>
    </source>
</evidence>
<dbReference type="Proteomes" id="UP001174691">
    <property type="component" value="Unassembled WGS sequence"/>
</dbReference>
<dbReference type="InterPro" id="IPR019448">
    <property type="entry name" value="NT-C2"/>
</dbReference>
<evidence type="ECO:0000256" key="1">
    <source>
        <dbReference type="SAM" id="MobiDB-lite"/>
    </source>
</evidence>
<feature type="compositionally biased region" description="Low complexity" evidence="1">
    <location>
        <begin position="156"/>
        <end position="173"/>
    </location>
</feature>
<feature type="compositionally biased region" description="Low complexity" evidence="1">
    <location>
        <begin position="458"/>
        <end position="468"/>
    </location>
</feature>
<dbReference type="PANTHER" id="PTHR21456">
    <property type="entry name" value="FAMILY WITH SEQUENCE SIMILARITY 102"/>
    <property type="match status" value="1"/>
</dbReference>
<reference evidence="3" key="1">
    <citation type="submission" date="2022-07" db="EMBL/GenBank/DDBJ databases">
        <title>Fungi with potential for degradation of polypropylene.</title>
        <authorList>
            <person name="Gostincar C."/>
        </authorList>
    </citation>
    <scope>NUCLEOTIDE SEQUENCE</scope>
    <source>
        <strain evidence="3">EXF-13287</strain>
    </source>
</reference>
<evidence type="ECO:0000313" key="4">
    <source>
        <dbReference type="Proteomes" id="UP001174691"/>
    </source>
</evidence>
<feature type="compositionally biased region" description="Basic and acidic residues" evidence="1">
    <location>
        <begin position="485"/>
        <end position="499"/>
    </location>
</feature>
<sequence>MASLINKARKPKFEVHLTIYDLNNVPLMTGVSYIKWHLPHSISSEHRGRTAKCPIADHRVEYNYSKVIPVRIGIDKQNNLAECPIEFEILQEFSSSGPVSSGGAAAVVGGSGTEKINLGVVRINLSEYVEESEALLRSSRRVSYTGSDLGRPMTATSTSGHSRQRSSLSLGGSTIGGESLLAKSVSSNNDDMLKPIPSSTTAASLPDVEEGVIRRYLMQDSKINSTLKVGILMIQVDGERNYVAPPLKTAPVFGGIAGLMASGDTAGSLEPPVDPAISGPPAGTGDGGGVPEPLGSAAKSRDLYEVQDMYRRALAASWASQPGEMPADECIEDIFSGGDGFRDDLKKKKTKTKKHQPSSAADDDGDDNHHDHTTPKSGKTTKSGGGSSPRADKNGNSPGKSPAASSGSGDDDLGGTLRPHHLARLRHHFHRNNSGEKTTTTTTTTTAFPAFKGGSAGPGAESAPASAEGSGGGPSVHFHPRGGGHRREESKEERPRSRSESLASLATTLGSSERGRERDGFRKPREVQEFEVREDMVAWTMGGVAT</sequence>
<proteinExistence type="predicted"/>
<protein>
    <submittedName>
        <fullName evidence="3">N-terminal C2 in EEIG1 and EHBP1 proteins-domain-containing protein</fullName>
    </submittedName>
</protein>
<feature type="compositionally biased region" description="Low complexity" evidence="1">
    <location>
        <begin position="397"/>
        <end position="408"/>
    </location>
</feature>
<feature type="region of interest" description="Disordered" evidence="1">
    <location>
        <begin position="265"/>
        <end position="296"/>
    </location>
</feature>
<feature type="region of interest" description="Disordered" evidence="1">
    <location>
        <begin position="345"/>
        <end position="524"/>
    </location>
</feature>
<dbReference type="PANTHER" id="PTHR21456:SF1">
    <property type="entry name" value="C2 NT-TYPE DOMAIN-CONTAINING PROTEIN"/>
    <property type="match status" value="1"/>
</dbReference>